<evidence type="ECO:0000256" key="1">
    <source>
        <dbReference type="SAM" id="Phobius"/>
    </source>
</evidence>
<dbReference type="RefSeq" id="WP_111069755.1">
    <property type="nucleotide sequence ID" value="NZ_CP029832.1"/>
</dbReference>
<keyword evidence="1" id="KW-0472">Membrane</keyword>
<keyword evidence="3" id="KW-1185">Reference proteome</keyword>
<feature type="transmembrane region" description="Helical" evidence="1">
    <location>
        <begin position="7"/>
        <end position="27"/>
    </location>
</feature>
<proteinExistence type="predicted"/>
<dbReference type="EMBL" id="CP029832">
    <property type="protein sequence ID" value="AWU97021.1"/>
    <property type="molecule type" value="Genomic_DNA"/>
</dbReference>
<feature type="transmembrane region" description="Helical" evidence="1">
    <location>
        <begin position="186"/>
        <end position="209"/>
    </location>
</feature>
<dbReference type="KEGG" id="azm:DM194_21650"/>
<reference evidence="2 3" key="1">
    <citation type="submission" date="2018-06" db="EMBL/GenBank/DDBJ databases">
        <title>Complete genome sequencing of Azospirillum sp. M2T2B2.</title>
        <authorList>
            <person name="Heo J."/>
            <person name="Kim S.-J."/>
            <person name="Kwon S.-W."/>
            <person name="Anandham R."/>
        </authorList>
    </citation>
    <scope>NUCLEOTIDE SEQUENCE [LARGE SCALE GENOMIC DNA]</scope>
    <source>
        <strain evidence="2 3">M2T2B2</strain>
        <plasmid evidence="2 3">unnamed2</plasmid>
    </source>
</reference>
<keyword evidence="1" id="KW-0812">Transmembrane</keyword>
<organism evidence="2 3">
    <name type="scientific">Azospirillum ramasamyi</name>
    <dbReference type="NCBI Taxonomy" id="682998"/>
    <lineage>
        <taxon>Bacteria</taxon>
        <taxon>Pseudomonadati</taxon>
        <taxon>Pseudomonadota</taxon>
        <taxon>Alphaproteobacteria</taxon>
        <taxon>Rhodospirillales</taxon>
        <taxon>Azospirillaceae</taxon>
        <taxon>Azospirillum</taxon>
    </lineage>
</organism>
<gene>
    <name evidence="2" type="ORF">DM194_21650</name>
</gene>
<dbReference type="OrthoDB" id="1934357at2"/>
<evidence type="ECO:0000313" key="3">
    <source>
        <dbReference type="Proteomes" id="UP000249605"/>
    </source>
</evidence>
<keyword evidence="2" id="KW-0614">Plasmid</keyword>
<name>A0A2U9SDC3_9PROT</name>
<evidence type="ECO:0000313" key="2">
    <source>
        <dbReference type="EMBL" id="AWU97021.1"/>
    </source>
</evidence>
<accession>A0A2U9SDC3</accession>
<dbReference type="InterPro" id="IPR021240">
    <property type="entry name" value="DUF2776"/>
</dbReference>
<feature type="transmembrane region" description="Helical" evidence="1">
    <location>
        <begin position="252"/>
        <end position="279"/>
    </location>
</feature>
<feature type="transmembrane region" description="Helical" evidence="1">
    <location>
        <begin position="39"/>
        <end position="61"/>
    </location>
</feature>
<feature type="transmembrane region" description="Helical" evidence="1">
    <location>
        <begin position="107"/>
        <end position="132"/>
    </location>
</feature>
<feature type="transmembrane region" description="Helical" evidence="1">
    <location>
        <begin position="317"/>
        <end position="341"/>
    </location>
</feature>
<dbReference type="AlphaFoldDB" id="A0A2U9SDC3"/>
<feature type="transmembrane region" description="Helical" evidence="1">
    <location>
        <begin position="221"/>
        <end position="246"/>
    </location>
</feature>
<dbReference type="Proteomes" id="UP000249605">
    <property type="component" value="Plasmid unnamed2"/>
</dbReference>
<dbReference type="Pfam" id="PF10951">
    <property type="entry name" value="DUF2776"/>
    <property type="match status" value="1"/>
</dbReference>
<feature type="transmembrane region" description="Helical" evidence="1">
    <location>
        <begin position="152"/>
        <end position="174"/>
    </location>
</feature>
<feature type="transmembrane region" description="Helical" evidence="1">
    <location>
        <begin position="291"/>
        <end position="311"/>
    </location>
</feature>
<geneLocation type="plasmid" evidence="2 3">
    <name>unnamed2</name>
</geneLocation>
<feature type="transmembrane region" description="Helical" evidence="1">
    <location>
        <begin position="73"/>
        <end position="95"/>
    </location>
</feature>
<protein>
    <submittedName>
        <fullName evidence="2">DUF2776 domain-containing protein</fullName>
    </submittedName>
</protein>
<sequence>MNYWISILFRVIPLAMGAICLSLGLYVRSGGADADHFVAGHVLMSLTSICIALFTTAAMIIRQITHTFSRSWMIALPILGYTAALVTVIWGLLVLRQDGAPSFVAGHVVFGVGLIAACVSTVATASSTFTLIPKNAHGRREDGPPAGSYSAAFGRGLICIPVAAAAISAVWAIILLMGEAETPDFVAGHVLMGLAAICASLIALVSTVVRQVRNLFDEAERWAWTFWVLLMGTAAFVWGLFVLFGSDRPERIAPGCVLLGLGMICYSIISKVWLLALVWRRECALANRIPLIPVMTCLACLFFSAFLAEAATGDSAFFVPARILVGLGAVCFTLFSIVSILEAGTSGKS</sequence>
<keyword evidence="1" id="KW-1133">Transmembrane helix</keyword>